<evidence type="ECO:0000313" key="1">
    <source>
        <dbReference type="EMBL" id="MBD2528399.1"/>
    </source>
</evidence>
<proteinExistence type="predicted"/>
<comment type="caution">
    <text evidence="1">The sequence shown here is derived from an EMBL/GenBank/DDBJ whole genome shotgun (WGS) entry which is preliminary data.</text>
</comment>
<gene>
    <name evidence="1" type="ORF">H6G97_02030</name>
</gene>
<evidence type="ECO:0008006" key="3">
    <source>
        <dbReference type="Google" id="ProtNLM"/>
    </source>
</evidence>
<organism evidence="1 2">
    <name type="scientific">Nostoc flagelliforme FACHB-838</name>
    <dbReference type="NCBI Taxonomy" id="2692904"/>
    <lineage>
        <taxon>Bacteria</taxon>
        <taxon>Bacillati</taxon>
        <taxon>Cyanobacteriota</taxon>
        <taxon>Cyanophyceae</taxon>
        <taxon>Nostocales</taxon>
        <taxon>Nostocaceae</taxon>
        <taxon>Nostoc</taxon>
    </lineage>
</organism>
<accession>A0ABR8DFW3</accession>
<dbReference type="EMBL" id="JACJSI010000002">
    <property type="protein sequence ID" value="MBD2528399.1"/>
    <property type="molecule type" value="Genomic_DNA"/>
</dbReference>
<keyword evidence="2" id="KW-1185">Reference proteome</keyword>
<sequence length="48" mass="5592">MKPKHRSDQLSLHYLREMIGNVIAMSTTGYDAPASLTLRYRRSHYLVN</sequence>
<evidence type="ECO:0000313" key="2">
    <source>
        <dbReference type="Proteomes" id="UP000623440"/>
    </source>
</evidence>
<protein>
    <recommendedName>
        <fullName evidence="3">Transposase</fullName>
    </recommendedName>
</protein>
<name>A0ABR8DFW3_9NOSO</name>
<reference evidence="1 2" key="1">
    <citation type="journal article" date="2020" name="ISME J.">
        <title>Comparative genomics reveals insights into cyanobacterial evolution and habitat adaptation.</title>
        <authorList>
            <person name="Chen M.Y."/>
            <person name="Teng W.K."/>
            <person name="Zhao L."/>
            <person name="Hu C.X."/>
            <person name="Zhou Y.K."/>
            <person name="Han B.P."/>
            <person name="Song L.R."/>
            <person name="Shu W.S."/>
        </authorList>
    </citation>
    <scope>NUCLEOTIDE SEQUENCE [LARGE SCALE GENOMIC DNA]</scope>
    <source>
        <strain evidence="1 2">FACHB-838</strain>
    </source>
</reference>
<dbReference type="Proteomes" id="UP000623440">
    <property type="component" value="Unassembled WGS sequence"/>
</dbReference>